<dbReference type="GeneID" id="19144200"/>
<evidence type="ECO:0000313" key="2">
    <source>
        <dbReference type="Proteomes" id="UP000053841"/>
    </source>
</evidence>
<dbReference type="Proteomes" id="UP000053841">
    <property type="component" value="Unassembled WGS sequence"/>
</dbReference>
<dbReference type="KEGG" id="bze:COCCADRAFT_110920"/>
<dbReference type="HOGENOM" id="CLU_3050006_0_0_1"/>
<accession>W6XYE6</accession>
<evidence type="ECO:0000313" key="1">
    <source>
        <dbReference type="EMBL" id="EUC27734.1"/>
    </source>
</evidence>
<dbReference type="EMBL" id="KI964884">
    <property type="protein sequence ID" value="EUC27734.1"/>
    <property type="molecule type" value="Genomic_DNA"/>
</dbReference>
<reference evidence="1 2" key="1">
    <citation type="journal article" date="2013" name="PLoS Genet.">
        <title>Comparative genome structure, secondary metabolite, and effector coding capacity across Cochliobolus pathogens.</title>
        <authorList>
            <person name="Condon B.J."/>
            <person name="Leng Y."/>
            <person name="Wu D."/>
            <person name="Bushley K.E."/>
            <person name="Ohm R.A."/>
            <person name="Otillar R."/>
            <person name="Martin J."/>
            <person name="Schackwitz W."/>
            <person name="Grimwood J."/>
            <person name="MohdZainudin N."/>
            <person name="Xue C."/>
            <person name="Wang R."/>
            <person name="Manning V.A."/>
            <person name="Dhillon B."/>
            <person name="Tu Z.J."/>
            <person name="Steffenson B.J."/>
            <person name="Salamov A."/>
            <person name="Sun H."/>
            <person name="Lowry S."/>
            <person name="LaButti K."/>
            <person name="Han J."/>
            <person name="Copeland A."/>
            <person name="Lindquist E."/>
            <person name="Barry K."/>
            <person name="Schmutz J."/>
            <person name="Baker S.E."/>
            <person name="Ciuffetti L.M."/>
            <person name="Grigoriev I.V."/>
            <person name="Zhong S."/>
            <person name="Turgeon B.G."/>
        </authorList>
    </citation>
    <scope>NUCLEOTIDE SEQUENCE [LARGE SCALE GENOMIC DNA]</scope>
    <source>
        <strain evidence="1 2">26-R-13</strain>
    </source>
</reference>
<organism evidence="1 2">
    <name type="scientific">Cochliobolus carbonum (strain 26-R-13)</name>
    <name type="common">Maize leaf spot fungus</name>
    <name type="synonym">Bipolaris zeicola</name>
    <dbReference type="NCBI Taxonomy" id="930089"/>
    <lineage>
        <taxon>Eukaryota</taxon>
        <taxon>Fungi</taxon>
        <taxon>Dikarya</taxon>
        <taxon>Ascomycota</taxon>
        <taxon>Pezizomycotina</taxon>
        <taxon>Dothideomycetes</taxon>
        <taxon>Pleosporomycetidae</taxon>
        <taxon>Pleosporales</taxon>
        <taxon>Pleosporineae</taxon>
        <taxon>Pleosporaceae</taxon>
        <taxon>Bipolaris</taxon>
    </lineage>
</organism>
<protein>
    <submittedName>
        <fullName evidence="1">Uncharacterized protein</fullName>
    </submittedName>
</protein>
<sequence>MPEYPSGLLLPCSLVTPPHHLCRSPDLHMTTSRCIQILSTRQSFLDLQYLPLLY</sequence>
<dbReference type="AlphaFoldDB" id="W6XYE6"/>
<keyword evidence="2" id="KW-1185">Reference proteome</keyword>
<proteinExistence type="predicted"/>
<dbReference type="RefSeq" id="XP_007717969.1">
    <property type="nucleotide sequence ID" value="XM_007719779.1"/>
</dbReference>
<gene>
    <name evidence="1" type="ORF">COCCADRAFT_110920</name>
</gene>
<name>W6XYE6_COCC2</name>